<feature type="domain" description="Serine aminopeptidase S33" evidence="1">
    <location>
        <begin position="20"/>
        <end position="238"/>
    </location>
</feature>
<dbReference type="InterPro" id="IPR029058">
    <property type="entry name" value="AB_hydrolase_fold"/>
</dbReference>
<proteinExistence type="predicted"/>
<reference evidence="2 3" key="1">
    <citation type="journal article" date="2015" name="Genome Biol. Evol.">
        <title>Characterization of Three Mycobacterium spp. with Potential Use in Bioremediation by Genome Sequencing and Comparative Genomics.</title>
        <authorList>
            <person name="Das S."/>
            <person name="Pettersson B.M."/>
            <person name="Behra P.R."/>
            <person name="Ramesh M."/>
            <person name="Dasgupta S."/>
            <person name="Bhattacharya A."/>
            <person name="Kirsebom L.A."/>
        </authorList>
    </citation>
    <scope>NUCLEOTIDE SEQUENCE [LARGE SCALE GENOMIC DNA]</scope>
    <source>
        <strain evidence="2 3">DSM 43826</strain>
    </source>
</reference>
<keyword evidence="2" id="KW-0378">Hydrolase</keyword>
<dbReference type="InterPro" id="IPR051044">
    <property type="entry name" value="MAG_DAG_Lipase"/>
</dbReference>
<dbReference type="InterPro" id="IPR022742">
    <property type="entry name" value="Hydrolase_4"/>
</dbReference>
<accession>A0A0J6ZFA4</accession>
<dbReference type="PANTHER" id="PTHR11614">
    <property type="entry name" value="PHOSPHOLIPASE-RELATED"/>
    <property type="match status" value="1"/>
</dbReference>
<dbReference type="SUPFAM" id="SSF53474">
    <property type="entry name" value="alpha/beta-Hydrolases"/>
    <property type="match status" value="1"/>
</dbReference>
<dbReference type="RefSeq" id="WP_048468652.1">
    <property type="nucleotide sequence ID" value="NZ_JYNL01000004.1"/>
</dbReference>
<keyword evidence="3" id="KW-1185">Reference proteome</keyword>
<dbReference type="SMR" id="A0A0J6ZFA4"/>
<protein>
    <submittedName>
        <fullName evidence="2">Phospholipase YtpA</fullName>
        <ecNumber evidence="2">3.1.1.-</ecNumber>
    </submittedName>
</protein>
<sequence length="260" mass="28199">MPFLEHPRGRAYYRHWAAPDPQAAVVFLHGFGEHTGLYHRYGFALNAAGIDLWAVDQFGHGLTVGDRGDFGTIEDSAALADALTELARQEYPGLPVIAQGHSYGAVVTLFRALEHGDRYPGAVISGAPLVAVPELLDADTSIDLDPEWLSSDPFYFDSIVNDPLAFVDADSRALTRELDRAWNRFGAELPTLAVPTLAVHGTNDPIAPVGAVRAYAETVAPLELVEFAGARHDILNETVHRDVAATIVAFIHRVIPTVDE</sequence>
<dbReference type="EC" id="3.1.1.-" evidence="2"/>
<dbReference type="STRING" id="37916.MCHLDSM_00408"/>
<evidence type="ECO:0000259" key="1">
    <source>
        <dbReference type="Pfam" id="PF12146"/>
    </source>
</evidence>
<comment type="caution">
    <text evidence="2">The sequence shown here is derived from an EMBL/GenBank/DDBJ whole genome shotgun (WGS) entry which is preliminary data.</text>
</comment>
<evidence type="ECO:0000313" key="2">
    <source>
        <dbReference type="EMBL" id="KMO83481.1"/>
    </source>
</evidence>
<dbReference type="Gene3D" id="3.40.50.1820">
    <property type="entry name" value="alpha/beta hydrolase"/>
    <property type="match status" value="1"/>
</dbReference>
<evidence type="ECO:0000313" key="3">
    <source>
        <dbReference type="Proteomes" id="UP000036513"/>
    </source>
</evidence>
<dbReference type="PATRIC" id="fig|37916.4.peg.446"/>
<dbReference type="EMBL" id="JYNL01000004">
    <property type="protein sequence ID" value="KMO83481.1"/>
    <property type="molecule type" value="Genomic_DNA"/>
</dbReference>
<organism evidence="2 3">
    <name type="scientific">Mycolicibacterium chlorophenolicum</name>
    <dbReference type="NCBI Taxonomy" id="37916"/>
    <lineage>
        <taxon>Bacteria</taxon>
        <taxon>Bacillati</taxon>
        <taxon>Actinomycetota</taxon>
        <taxon>Actinomycetes</taxon>
        <taxon>Mycobacteriales</taxon>
        <taxon>Mycobacteriaceae</taxon>
        <taxon>Mycolicibacterium</taxon>
    </lineage>
</organism>
<dbReference type="AlphaFoldDB" id="A0A0J6ZFA4"/>
<dbReference type="GO" id="GO:0016787">
    <property type="term" value="F:hydrolase activity"/>
    <property type="evidence" value="ECO:0007669"/>
    <property type="project" value="UniProtKB-KW"/>
</dbReference>
<dbReference type="Proteomes" id="UP000036513">
    <property type="component" value="Unassembled WGS sequence"/>
</dbReference>
<dbReference type="Pfam" id="PF12146">
    <property type="entry name" value="Hydrolase_4"/>
    <property type="match status" value="1"/>
</dbReference>
<name>A0A0J6ZFA4_9MYCO</name>
<gene>
    <name evidence="2" type="primary">ytpA_1</name>
    <name evidence="2" type="ORF">MCHLDSM_00408</name>
</gene>